<feature type="modified residue" description="4-aspartylphosphate" evidence="5">
    <location>
        <position position="1276"/>
    </location>
</feature>
<feature type="modified residue" description="4-aspartylphosphate" evidence="5">
    <location>
        <position position="1138"/>
    </location>
</feature>
<dbReference type="PRINTS" id="PR00344">
    <property type="entry name" value="BCTRLSENSOR"/>
</dbReference>
<dbReference type="CDD" id="cd00082">
    <property type="entry name" value="HisKA"/>
    <property type="match status" value="1"/>
</dbReference>
<dbReference type="InterPro" id="IPR036890">
    <property type="entry name" value="HATPase_C_sf"/>
</dbReference>
<dbReference type="Gene3D" id="1.10.287.130">
    <property type="match status" value="1"/>
</dbReference>
<dbReference type="Proteomes" id="UP001247620">
    <property type="component" value="Unassembled WGS sequence"/>
</dbReference>
<dbReference type="SMART" id="SM00388">
    <property type="entry name" value="HisKA"/>
    <property type="match status" value="1"/>
</dbReference>
<dbReference type="SMART" id="SM00448">
    <property type="entry name" value="REC"/>
    <property type="match status" value="2"/>
</dbReference>
<comment type="catalytic activity">
    <reaction evidence="1">
        <text>ATP + protein L-histidine = ADP + protein N-phospho-L-histidine.</text>
        <dbReference type="EC" id="2.7.13.3"/>
    </reaction>
</comment>
<dbReference type="CDD" id="cd17546">
    <property type="entry name" value="REC_hyHK_CKI1_RcsC-like"/>
    <property type="match status" value="2"/>
</dbReference>
<dbReference type="SMART" id="SM00387">
    <property type="entry name" value="HATPase_c"/>
    <property type="match status" value="1"/>
</dbReference>
<dbReference type="Pfam" id="PF07494">
    <property type="entry name" value="Reg_prop"/>
    <property type="match status" value="7"/>
</dbReference>
<evidence type="ECO:0000313" key="10">
    <source>
        <dbReference type="Proteomes" id="UP001247620"/>
    </source>
</evidence>
<dbReference type="Gene3D" id="3.30.565.10">
    <property type="entry name" value="Histidine kinase-like ATPase, C-terminal domain"/>
    <property type="match status" value="1"/>
</dbReference>
<evidence type="ECO:0000256" key="6">
    <source>
        <dbReference type="SAM" id="Coils"/>
    </source>
</evidence>
<protein>
    <recommendedName>
        <fullName evidence="2">histidine kinase</fullName>
        <ecNumber evidence="2">2.7.13.3</ecNumber>
    </recommendedName>
</protein>
<dbReference type="PROSITE" id="PS50110">
    <property type="entry name" value="RESPONSE_REGULATORY"/>
    <property type="match status" value="2"/>
</dbReference>
<dbReference type="InterPro" id="IPR005467">
    <property type="entry name" value="His_kinase_dom"/>
</dbReference>
<reference evidence="9 10" key="1">
    <citation type="submission" date="2023-07" db="EMBL/GenBank/DDBJ databases">
        <title>Sorghum-associated microbial communities from plants grown in Nebraska, USA.</title>
        <authorList>
            <person name="Schachtman D."/>
        </authorList>
    </citation>
    <scope>NUCLEOTIDE SEQUENCE [LARGE SCALE GENOMIC DNA]</scope>
    <source>
        <strain evidence="9 10">3262</strain>
    </source>
</reference>
<dbReference type="SUPFAM" id="SSF52172">
    <property type="entry name" value="CheY-like"/>
    <property type="match status" value="2"/>
</dbReference>
<dbReference type="Gene3D" id="3.40.50.2300">
    <property type="match status" value="2"/>
</dbReference>
<dbReference type="InterPro" id="IPR003594">
    <property type="entry name" value="HATPase_dom"/>
</dbReference>
<keyword evidence="6" id="KW-0175">Coiled coil</keyword>
<dbReference type="InterPro" id="IPR011006">
    <property type="entry name" value="CheY-like_superfamily"/>
</dbReference>
<dbReference type="InterPro" id="IPR013783">
    <property type="entry name" value="Ig-like_fold"/>
</dbReference>
<evidence type="ECO:0000256" key="5">
    <source>
        <dbReference type="PROSITE-ProRule" id="PRU00169"/>
    </source>
</evidence>
<dbReference type="Pfam" id="PF02518">
    <property type="entry name" value="HATPase_c"/>
    <property type="match status" value="1"/>
</dbReference>
<dbReference type="EC" id="2.7.13.3" evidence="2"/>
<organism evidence="9 10">
    <name type="scientific">Mucilaginibacter pocheonensis</name>
    <dbReference type="NCBI Taxonomy" id="398050"/>
    <lineage>
        <taxon>Bacteria</taxon>
        <taxon>Pseudomonadati</taxon>
        <taxon>Bacteroidota</taxon>
        <taxon>Sphingobacteriia</taxon>
        <taxon>Sphingobacteriales</taxon>
        <taxon>Sphingobacteriaceae</taxon>
        <taxon>Mucilaginibacter</taxon>
    </lineage>
</organism>
<dbReference type="SUPFAM" id="SSF47384">
    <property type="entry name" value="Homodimeric domain of signal transducing histidine kinase"/>
    <property type="match status" value="1"/>
</dbReference>
<keyword evidence="3 5" id="KW-0597">Phosphoprotein</keyword>
<dbReference type="CDD" id="cd16922">
    <property type="entry name" value="HATPase_EvgS-ArcB-TorS-like"/>
    <property type="match status" value="1"/>
</dbReference>
<evidence type="ECO:0000259" key="8">
    <source>
        <dbReference type="PROSITE" id="PS50110"/>
    </source>
</evidence>
<dbReference type="PANTHER" id="PTHR45339">
    <property type="entry name" value="HYBRID SIGNAL TRANSDUCTION HISTIDINE KINASE J"/>
    <property type="match status" value="1"/>
</dbReference>
<dbReference type="Gene3D" id="2.130.10.10">
    <property type="entry name" value="YVTN repeat-like/Quinoprotein amine dehydrogenase"/>
    <property type="match status" value="3"/>
</dbReference>
<dbReference type="Pfam" id="PF00512">
    <property type="entry name" value="HisKA"/>
    <property type="match status" value="1"/>
</dbReference>
<accession>A0ABU1TFS3</accession>
<name>A0ABU1TFS3_9SPHI</name>
<dbReference type="EMBL" id="JAVDUU010000004">
    <property type="protein sequence ID" value="MDR6944168.1"/>
    <property type="molecule type" value="Genomic_DNA"/>
</dbReference>
<feature type="domain" description="Histidine kinase" evidence="7">
    <location>
        <begin position="848"/>
        <end position="1068"/>
    </location>
</feature>
<sequence>MWFGTQDGLNKYDGIQYTYYKHKYKDPHSLPANNILAISEDKQGDIWVGTRIGGLSRYEPVNDRFINYSHDPKRPGSISNNNITFILVDRMDNIWVATEDGLNFYNKKTHRFKHYFNDPKDTQSINSSVINTIFEDASHRIWIGTPKGLDLYNHETDKFIHYNTGEKGMDKLPVSAIAEDNKQHLWLATHFGVVRFNPVKGDFSKPYSKKNYIRENVPVYAIATDKKGKLWLGTNKNLELFDIKHEVFLPIKSSENSDLSNDGIYSLFYDAQKTLWIGTSSQGLLKYDQNLNTFPTYIYSINGHPSAKHIIRGISADSRDNLYVGTDAGMVFHDRKVNSLTRYQHSAINRRSIISDYTSVVLTDKADAFVWIGTFSGGLDRYDIKKGVFKHFLPSIKSESISSYSIYALIEDRNGNIWIGTDKGGVNIFDPRTGQFLKYKKGREPGSSISDNSIEAIYEDEHGNIWLGGYSDGISIYHPGTKRFSYINTRNSGLNSDIISCFYEDKTGHMWIGTMEGGLNCYDKRTGKIRAYTEENGFVNNTINYITGDDHGFLWLSTLKGITRFDPRTDASRDFNEVNGLKTAEYNYGSGTKLHDGKIAFGSINGYTIIDPDKLRFNANPPRVVFTGFSLFNRAIDVHSSNSPLKQNISSTKQIILNHRQSVFSIEFSALDFTVPQENEYMYKLIGFDAEWQHNGNKRSVTYTNLAPGRYTFIVKAANNDGVWNKNGARISIIITPPYWMTWWFRTLLFVLAVSALYGTFQFRFSYIKQQRSYLELQVKERTEQLQNQTVDLQQQAEEFQALSEELQAQSDQLLVQKAQEEAARLEAEEAKVAADEANKAKSTFLATMSHEIRTPMNGVLGMASLLADTNLTAEQQEYTDAILRSGESLLTVINDILDFSKIESGKLELDPQDFELRKCIEDVFDLFAAKAAKSGINLVYHIADDVSDYIHADNSRLKQILINLVGNAVKFTQQGEVFVKVNSCIRDENAYLNFEVHDTGIGIFPEQFDNLFKAFNQLDSTITRKYGGTGLGLVISERLVKLMGGNITVISVPNKGSTFRFDILYTKGIQKTNSETSITSVACAGKTVLVCDHNATNLRILKLQMEKYSMRVIAADTGHTAIQAFRNSGDIDLVVTDMQLPDIDGVTLSKVIKQDHPSLPIILLSSVGNESVKQHAFLFQAILVKPVKQVHLFETVKMALSNEQARQHERRKPVLSVQFAADNPLNVLVAEDNLINQKLIVRTLHKLGYQPALANNGIEVMNMLEKDNYDLILMDVQMPQVDGLETTRLVRKYYGDNPFVIAMTANVLSEDREACVSAGMDDYLSKPINLPTLISVLEKYSARIKQYQRRS</sequence>
<dbReference type="InterPro" id="IPR011110">
    <property type="entry name" value="Reg_prop"/>
</dbReference>
<dbReference type="InterPro" id="IPR004358">
    <property type="entry name" value="Sig_transdc_His_kin-like_C"/>
</dbReference>
<gene>
    <name evidence="9" type="ORF">J2W55_004028</name>
</gene>
<feature type="domain" description="Response regulatory" evidence="8">
    <location>
        <begin position="1227"/>
        <end position="1342"/>
    </location>
</feature>
<comment type="caution">
    <text evidence="9">The sequence shown here is derived from an EMBL/GenBank/DDBJ whole genome shotgun (WGS) entry which is preliminary data.</text>
</comment>
<dbReference type="PROSITE" id="PS50109">
    <property type="entry name" value="HIS_KIN"/>
    <property type="match status" value="1"/>
</dbReference>
<dbReference type="InterPro" id="IPR011123">
    <property type="entry name" value="Y_Y_Y"/>
</dbReference>
<dbReference type="InterPro" id="IPR036097">
    <property type="entry name" value="HisK_dim/P_sf"/>
</dbReference>
<keyword evidence="10" id="KW-1185">Reference proteome</keyword>
<feature type="domain" description="Response regulatory" evidence="8">
    <location>
        <begin position="1088"/>
        <end position="1201"/>
    </location>
</feature>
<dbReference type="SUPFAM" id="SSF63829">
    <property type="entry name" value="Calcium-dependent phosphotriesterase"/>
    <property type="match status" value="3"/>
</dbReference>
<dbReference type="Pfam" id="PF00072">
    <property type="entry name" value="Response_reg"/>
    <property type="match status" value="2"/>
</dbReference>
<keyword evidence="4" id="KW-0902">Two-component regulatory system</keyword>
<dbReference type="InterPro" id="IPR015943">
    <property type="entry name" value="WD40/YVTN_repeat-like_dom_sf"/>
</dbReference>
<dbReference type="Gene3D" id="2.60.40.10">
    <property type="entry name" value="Immunoglobulins"/>
    <property type="match status" value="1"/>
</dbReference>
<dbReference type="Pfam" id="PF07495">
    <property type="entry name" value="Y_Y_Y"/>
    <property type="match status" value="1"/>
</dbReference>
<dbReference type="InterPro" id="IPR003661">
    <property type="entry name" value="HisK_dim/P_dom"/>
</dbReference>
<proteinExistence type="predicted"/>
<evidence type="ECO:0000256" key="1">
    <source>
        <dbReference type="ARBA" id="ARBA00000085"/>
    </source>
</evidence>
<evidence type="ECO:0000256" key="4">
    <source>
        <dbReference type="ARBA" id="ARBA00023012"/>
    </source>
</evidence>
<dbReference type="InterPro" id="IPR001789">
    <property type="entry name" value="Sig_transdc_resp-reg_receiver"/>
</dbReference>
<evidence type="ECO:0000259" key="7">
    <source>
        <dbReference type="PROSITE" id="PS50109"/>
    </source>
</evidence>
<dbReference type="SUPFAM" id="SSF55874">
    <property type="entry name" value="ATPase domain of HSP90 chaperone/DNA topoisomerase II/histidine kinase"/>
    <property type="match status" value="1"/>
</dbReference>
<evidence type="ECO:0000256" key="3">
    <source>
        <dbReference type="ARBA" id="ARBA00022553"/>
    </source>
</evidence>
<feature type="coiled-coil region" evidence="6">
    <location>
        <begin position="783"/>
        <end position="841"/>
    </location>
</feature>
<dbReference type="PANTHER" id="PTHR45339:SF1">
    <property type="entry name" value="HYBRID SIGNAL TRANSDUCTION HISTIDINE KINASE J"/>
    <property type="match status" value="1"/>
</dbReference>
<evidence type="ECO:0000313" key="9">
    <source>
        <dbReference type="EMBL" id="MDR6944168.1"/>
    </source>
</evidence>
<evidence type="ECO:0000256" key="2">
    <source>
        <dbReference type="ARBA" id="ARBA00012438"/>
    </source>
</evidence>